<dbReference type="AlphaFoldDB" id="A0A1S6IXN8"/>
<name>A0A1S6IXN8_9FIRM</name>
<dbReference type="KEGG" id="dfg:B0537_10885"/>
<protein>
    <submittedName>
        <fullName evidence="1">Abnormal cell lineage family protein</fullName>
    </submittedName>
</protein>
<organism evidence="1 2">
    <name type="scientific">Desulforamulus ferrireducens</name>
    <dbReference type="NCBI Taxonomy" id="1833852"/>
    <lineage>
        <taxon>Bacteria</taxon>
        <taxon>Bacillati</taxon>
        <taxon>Bacillota</taxon>
        <taxon>Clostridia</taxon>
        <taxon>Eubacteriales</taxon>
        <taxon>Peptococcaceae</taxon>
        <taxon>Desulforamulus</taxon>
    </lineage>
</organism>
<dbReference type="STRING" id="1833852.B0537_10885"/>
<dbReference type="Proteomes" id="UP000189464">
    <property type="component" value="Chromosome"/>
</dbReference>
<dbReference type="EMBL" id="CP019698">
    <property type="protein sequence ID" value="AQS59539.1"/>
    <property type="molecule type" value="Genomic_DNA"/>
</dbReference>
<dbReference type="RefSeq" id="WP_077714606.1">
    <property type="nucleotide sequence ID" value="NZ_CP019698.1"/>
</dbReference>
<proteinExistence type="predicted"/>
<dbReference type="OrthoDB" id="1787377at2"/>
<accession>A0A1S6IXN8</accession>
<sequence>MVTNLTDYRKRRYLEKLNTLVKEIIEIRQYLHIFESLELPNYQEMINNMPDNVKIELLLRLQQQQGLDYYGYYQLVEKEAELKKSIQKITEELDNLLANGEN</sequence>
<keyword evidence="2" id="KW-1185">Reference proteome</keyword>
<evidence type="ECO:0000313" key="1">
    <source>
        <dbReference type="EMBL" id="AQS59539.1"/>
    </source>
</evidence>
<gene>
    <name evidence="1" type="ORF">B0537_10885</name>
</gene>
<reference evidence="1 2" key="1">
    <citation type="journal article" date="2016" name="Int. J. Syst. Evol. Microbiol.">
        <title>Desulfotomaculum ferrireducens sp. nov., a moderately thermophilic sulfate-reducing and dissimilatory Fe(III)-reducing bacterium isolated from compost.</title>
        <authorList>
            <person name="Yang G."/>
            <person name="Guo J."/>
            <person name="Zhuang L."/>
            <person name="Yuan Y."/>
            <person name="Zhou S."/>
        </authorList>
    </citation>
    <scope>NUCLEOTIDE SEQUENCE [LARGE SCALE GENOMIC DNA]</scope>
    <source>
        <strain evidence="1 2">GSS09</strain>
    </source>
</reference>
<evidence type="ECO:0000313" key="2">
    <source>
        <dbReference type="Proteomes" id="UP000189464"/>
    </source>
</evidence>